<feature type="domain" description="Helicase C-terminal" evidence="7">
    <location>
        <begin position="467"/>
        <end position="623"/>
    </location>
</feature>
<dbReference type="SMART" id="SM00487">
    <property type="entry name" value="DEXDc"/>
    <property type="match status" value="1"/>
</dbReference>
<evidence type="ECO:0000256" key="3">
    <source>
        <dbReference type="ARBA" id="ARBA00023242"/>
    </source>
</evidence>
<evidence type="ECO:0000256" key="1">
    <source>
        <dbReference type="ARBA" id="ARBA00004123"/>
    </source>
</evidence>
<feature type="domain" description="Helicase ATP-binding" evidence="6">
    <location>
        <begin position="201"/>
        <end position="357"/>
    </location>
</feature>
<feature type="compositionally biased region" description="Polar residues" evidence="5">
    <location>
        <begin position="42"/>
        <end position="73"/>
    </location>
</feature>
<evidence type="ECO:0000259" key="8">
    <source>
        <dbReference type="PROSITE" id="PS51467"/>
    </source>
</evidence>
<feature type="compositionally biased region" description="Acidic residues" evidence="5">
    <location>
        <begin position="699"/>
        <end position="709"/>
    </location>
</feature>
<dbReference type="FunFam" id="3.40.50.300:FF:003021">
    <property type="entry name" value="Uncharacterized protein (Fragment)"/>
    <property type="match status" value="1"/>
</dbReference>
<dbReference type="AlphaFoldDB" id="A0A8J2MG43"/>
<protein>
    <recommendedName>
        <fullName evidence="11">SWI/SNF-related matrix-associated actin-dependent regulator of chromatin subfamily A-like protein 1</fullName>
    </recommendedName>
</protein>
<dbReference type="SMART" id="SM00490">
    <property type="entry name" value="HELICc"/>
    <property type="match status" value="1"/>
</dbReference>
<comment type="subcellular location">
    <subcellularLocation>
        <location evidence="1">Nucleus</location>
    </subcellularLocation>
</comment>
<evidence type="ECO:0000259" key="7">
    <source>
        <dbReference type="PROSITE" id="PS51194"/>
    </source>
</evidence>
<dbReference type="PANTHER" id="PTHR45766">
    <property type="entry name" value="DNA ANNEALING HELICASE AND ENDONUCLEASE ZRANB3 FAMILY MEMBER"/>
    <property type="match status" value="1"/>
</dbReference>
<feature type="compositionally biased region" description="Low complexity" evidence="5">
    <location>
        <begin position="658"/>
        <end position="667"/>
    </location>
</feature>
<evidence type="ECO:0000313" key="10">
    <source>
        <dbReference type="Proteomes" id="UP000708208"/>
    </source>
</evidence>
<dbReference type="Pfam" id="PF07443">
    <property type="entry name" value="HARP"/>
    <property type="match status" value="1"/>
</dbReference>
<proteinExistence type="inferred from homology"/>
<comment type="similarity">
    <text evidence="4">Belongs to the SNF2/RAD54 helicase family. SMARCAL1 subfamily.</text>
</comment>
<dbReference type="Pfam" id="PF00271">
    <property type="entry name" value="Helicase_C"/>
    <property type="match status" value="1"/>
</dbReference>
<dbReference type="CDD" id="cd18010">
    <property type="entry name" value="DEXHc_HARP_SMARCAL1"/>
    <property type="match status" value="1"/>
</dbReference>
<dbReference type="GO" id="GO:0005524">
    <property type="term" value="F:ATP binding"/>
    <property type="evidence" value="ECO:0007669"/>
    <property type="project" value="InterPro"/>
</dbReference>
<evidence type="ECO:0000256" key="2">
    <source>
        <dbReference type="ARBA" id="ARBA00022801"/>
    </source>
</evidence>
<feature type="region of interest" description="Disordered" evidence="5">
    <location>
        <begin position="749"/>
        <end position="782"/>
    </location>
</feature>
<dbReference type="Proteomes" id="UP000708208">
    <property type="component" value="Unassembled WGS sequence"/>
</dbReference>
<name>A0A8J2MG43_9HEXA</name>
<dbReference type="GO" id="GO:0031297">
    <property type="term" value="P:replication fork processing"/>
    <property type="evidence" value="ECO:0007669"/>
    <property type="project" value="TreeGrafter"/>
</dbReference>
<keyword evidence="3" id="KW-0539">Nucleus</keyword>
<organism evidence="9 10">
    <name type="scientific">Allacma fusca</name>
    <dbReference type="NCBI Taxonomy" id="39272"/>
    <lineage>
        <taxon>Eukaryota</taxon>
        <taxon>Metazoa</taxon>
        <taxon>Ecdysozoa</taxon>
        <taxon>Arthropoda</taxon>
        <taxon>Hexapoda</taxon>
        <taxon>Collembola</taxon>
        <taxon>Symphypleona</taxon>
        <taxon>Sminthuridae</taxon>
        <taxon>Allacma</taxon>
    </lineage>
</organism>
<dbReference type="GO" id="GO:0006281">
    <property type="term" value="P:DNA repair"/>
    <property type="evidence" value="ECO:0007669"/>
    <property type="project" value="TreeGrafter"/>
</dbReference>
<dbReference type="OrthoDB" id="2801544at2759"/>
<dbReference type="InterPro" id="IPR001650">
    <property type="entry name" value="Helicase_C-like"/>
</dbReference>
<comment type="caution">
    <text evidence="9">The sequence shown here is derived from an EMBL/GenBank/DDBJ whole genome shotgun (WGS) entry which is preliminary data.</text>
</comment>
<dbReference type="EMBL" id="CAJVCH010571692">
    <property type="protein sequence ID" value="CAG7838280.1"/>
    <property type="molecule type" value="Genomic_DNA"/>
</dbReference>
<dbReference type="InterPro" id="IPR049730">
    <property type="entry name" value="SNF2/RAD54-like_C"/>
</dbReference>
<dbReference type="InterPro" id="IPR010003">
    <property type="entry name" value="HARP_dom"/>
</dbReference>
<dbReference type="PROSITE" id="PS51467">
    <property type="entry name" value="HARP"/>
    <property type="match status" value="1"/>
</dbReference>
<dbReference type="PROSITE" id="PS51194">
    <property type="entry name" value="HELICASE_CTER"/>
    <property type="match status" value="1"/>
</dbReference>
<keyword evidence="10" id="KW-1185">Reference proteome</keyword>
<feature type="domain" description="HARP" evidence="8">
    <location>
        <begin position="84"/>
        <end position="160"/>
    </location>
</feature>
<keyword evidence="2" id="KW-0378">Hydrolase</keyword>
<reference evidence="9" key="1">
    <citation type="submission" date="2021-06" db="EMBL/GenBank/DDBJ databases">
        <authorList>
            <person name="Hodson N. C."/>
            <person name="Mongue J. A."/>
            <person name="Jaron S. K."/>
        </authorList>
    </citation>
    <scope>NUCLEOTIDE SEQUENCE</scope>
</reference>
<dbReference type="CDD" id="cd18793">
    <property type="entry name" value="SF2_C_SNF"/>
    <property type="match status" value="1"/>
</dbReference>
<accession>A0A8J2MG43</accession>
<feature type="region of interest" description="Disordered" evidence="5">
    <location>
        <begin position="626"/>
        <end position="724"/>
    </location>
</feature>
<evidence type="ECO:0000256" key="5">
    <source>
        <dbReference type="SAM" id="MobiDB-lite"/>
    </source>
</evidence>
<feature type="region of interest" description="Disordered" evidence="5">
    <location>
        <begin position="22"/>
        <end position="84"/>
    </location>
</feature>
<evidence type="ECO:0000256" key="4">
    <source>
        <dbReference type="PROSITE-ProRule" id="PRU00800"/>
    </source>
</evidence>
<dbReference type="PANTHER" id="PTHR45766:SF6">
    <property type="entry name" value="SWI_SNF-RELATED MATRIX-ASSOCIATED ACTIN-DEPENDENT REGULATOR OF CHROMATIN SUBFAMILY A-LIKE PROTEIN 1"/>
    <property type="match status" value="1"/>
</dbReference>
<feature type="compositionally biased region" description="Polar residues" evidence="5">
    <location>
        <begin position="22"/>
        <end position="34"/>
    </location>
</feature>
<dbReference type="InterPro" id="IPR000330">
    <property type="entry name" value="SNF2_N"/>
</dbReference>
<dbReference type="GO" id="GO:0043596">
    <property type="term" value="C:nuclear replication fork"/>
    <property type="evidence" value="ECO:0007669"/>
    <property type="project" value="TreeGrafter"/>
</dbReference>
<dbReference type="Pfam" id="PF00176">
    <property type="entry name" value="SNF2-rel_dom"/>
    <property type="match status" value="1"/>
</dbReference>
<dbReference type="GO" id="GO:0016787">
    <property type="term" value="F:hydrolase activity"/>
    <property type="evidence" value="ECO:0007669"/>
    <property type="project" value="UniProtKB-KW"/>
</dbReference>
<dbReference type="InterPro" id="IPR014001">
    <property type="entry name" value="Helicase_ATP-bd"/>
</dbReference>
<evidence type="ECO:0000313" key="9">
    <source>
        <dbReference type="EMBL" id="CAG7838280.1"/>
    </source>
</evidence>
<evidence type="ECO:0008006" key="11">
    <source>
        <dbReference type="Google" id="ProtNLM"/>
    </source>
</evidence>
<evidence type="ECO:0000259" key="6">
    <source>
        <dbReference type="PROSITE" id="PS51192"/>
    </source>
</evidence>
<sequence>MTSAGQNMTLSSLVLNNHALGQQQQGLRSNSTPVPSGVGSKPGQSLGQPGRSNVNSYPQMSNSGRSQTGQGTLESKPGGSGSVTRVYTGPIVTGVCRMLTRTRFVVDMGYHAQTIQLFKGIPGGKYDPSSKKWDFPLSEHSKVIAGIESLKPQATVCPLPSFILRIFKNAESTTRIPDVDLSRIDPVLVEALLPFQREGVCFGISRNGRVLIADDMGLGKTIQALGIAHYYYSDWPLLIVTPSSMRYGWRDSIWQWLPSVPGGSICVVESKQDYIIDAKVIILSYDLLQRRAEEPPIKLCKVVIMDESHHLKNWKTARAKAATPLLQNGRRAILLSGTPALSRPIELYTQITAVNRSIFPSVNDFGVRYCAGKKNAWGWDHSGSSNMEELQILLEETIMIRRLKSEVLKQLPSKRRQMIILDPSLVRIKSKHLQSKATAFMAEKQKSAKHGKLLEYFSESGKAKLDAVTNYVVDLVEGGKKFLCFAHHRFVLDGICEALEGVKCRYIRIDGTTASEERKKLCDIFQLSQDCLVAVLSITAANAGITLTAASLVLFAELFWNPGILTQAEDRVHRIGQQDCVMVQYLLAKGTADDEIWRLVADKLDVLNKAGLSKDNFREANSEAVLQQLPPQEPTNSQSSGSGSQRQKAINDYFQPVSSQMSSSKGASSGGWVGEENPEDFSNEDLSACFATDFSPMDDPTDPTDDGGNDDGFTFPDDEDFSDDSLIFDSVDAHEFSTSFSSEAEWKIENHHNQPPASCASVSMGAKKELPSVASKKPKHEF</sequence>
<gene>
    <name evidence="9" type="ORF">AFUS01_LOCUS47266</name>
</gene>
<dbReference type="PROSITE" id="PS51192">
    <property type="entry name" value="HELICASE_ATP_BIND_1"/>
    <property type="match status" value="1"/>
</dbReference>